<proteinExistence type="predicted"/>
<accession>A0ABS0H4C1</accession>
<reference evidence="1 2" key="1">
    <citation type="submission" date="2020-11" db="EMBL/GenBank/DDBJ databases">
        <title>A novel isolate from a Black sea contaminated sediment with potential to produce alkanes: Plantactinospora alkalitolerans sp. nov.</title>
        <authorList>
            <person name="Carro L."/>
            <person name="Veyisoglu A."/>
            <person name="Guven K."/>
            <person name="Schumann P."/>
            <person name="Klenk H.-P."/>
            <person name="Sahin N."/>
        </authorList>
    </citation>
    <scope>NUCLEOTIDE SEQUENCE [LARGE SCALE GENOMIC DNA]</scope>
    <source>
        <strain evidence="1 2">S1510</strain>
    </source>
</reference>
<dbReference type="Proteomes" id="UP000638560">
    <property type="component" value="Unassembled WGS sequence"/>
</dbReference>
<keyword evidence="2" id="KW-1185">Reference proteome</keyword>
<evidence type="ECO:0000313" key="2">
    <source>
        <dbReference type="Proteomes" id="UP000638560"/>
    </source>
</evidence>
<dbReference type="EMBL" id="JADPUN010000264">
    <property type="protein sequence ID" value="MBF9133308.1"/>
    <property type="molecule type" value="Genomic_DNA"/>
</dbReference>
<name>A0ABS0H4C1_9ACTN</name>
<organism evidence="1 2">
    <name type="scientific">Plantactinospora alkalitolerans</name>
    <dbReference type="NCBI Taxonomy" id="2789879"/>
    <lineage>
        <taxon>Bacteria</taxon>
        <taxon>Bacillati</taxon>
        <taxon>Actinomycetota</taxon>
        <taxon>Actinomycetes</taxon>
        <taxon>Micromonosporales</taxon>
        <taxon>Micromonosporaceae</taxon>
        <taxon>Plantactinospora</taxon>
    </lineage>
</organism>
<protein>
    <submittedName>
        <fullName evidence="1">Uncharacterized protein</fullName>
    </submittedName>
</protein>
<gene>
    <name evidence="1" type="ORF">I0C86_30735</name>
</gene>
<sequence length="112" mass="11899">MTVHNSFDQNRVHQGPRFRRENAMHKKVWSRIGLTAAAILGATAVAGVAGPTAQAADVLNNVSDSALTAAERIASSDVAVPLRFAQLVAGTDYFDSGDLIEEQVNTDGFSWG</sequence>
<evidence type="ECO:0000313" key="1">
    <source>
        <dbReference type="EMBL" id="MBF9133308.1"/>
    </source>
</evidence>
<comment type="caution">
    <text evidence="1">The sequence shown here is derived from an EMBL/GenBank/DDBJ whole genome shotgun (WGS) entry which is preliminary data.</text>
</comment>